<organism evidence="2 3">
    <name type="scientific">Solanum bulbocastanum</name>
    <name type="common">Wild potato</name>
    <dbReference type="NCBI Taxonomy" id="147425"/>
    <lineage>
        <taxon>Eukaryota</taxon>
        <taxon>Viridiplantae</taxon>
        <taxon>Streptophyta</taxon>
        <taxon>Embryophyta</taxon>
        <taxon>Tracheophyta</taxon>
        <taxon>Spermatophyta</taxon>
        <taxon>Magnoliopsida</taxon>
        <taxon>eudicotyledons</taxon>
        <taxon>Gunneridae</taxon>
        <taxon>Pentapetalae</taxon>
        <taxon>asterids</taxon>
        <taxon>lamiids</taxon>
        <taxon>Solanales</taxon>
        <taxon>Solanaceae</taxon>
        <taxon>Solanoideae</taxon>
        <taxon>Solaneae</taxon>
        <taxon>Solanum</taxon>
    </lineage>
</organism>
<sequence length="78" mass="8865">MLSAIGSLCSKSLLVSKEDQHAKSQVLQRGQKQRRKPSGRPKGVSNYVEVPSAALPQEEDYSDWFRSPFRFLQKISEQ</sequence>
<reference evidence="2 3" key="1">
    <citation type="submission" date="2024-02" db="EMBL/GenBank/DDBJ databases">
        <title>de novo genome assembly of Solanum bulbocastanum strain 11H21.</title>
        <authorList>
            <person name="Hosaka A.J."/>
        </authorList>
    </citation>
    <scope>NUCLEOTIDE SEQUENCE [LARGE SCALE GENOMIC DNA]</scope>
    <source>
        <tissue evidence="2">Young leaves</tissue>
    </source>
</reference>
<name>A0AAN8XZ67_SOLBU</name>
<evidence type="ECO:0000313" key="2">
    <source>
        <dbReference type="EMBL" id="KAK6773740.1"/>
    </source>
</evidence>
<dbReference type="EMBL" id="JBANQN010000012">
    <property type="protein sequence ID" value="KAK6773740.1"/>
    <property type="molecule type" value="Genomic_DNA"/>
</dbReference>
<dbReference type="AlphaFoldDB" id="A0AAN8XZ67"/>
<proteinExistence type="predicted"/>
<gene>
    <name evidence="2" type="ORF">RDI58_028978</name>
</gene>
<protein>
    <submittedName>
        <fullName evidence="2">Uncharacterized protein</fullName>
    </submittedName>
</protein>
<evidence type="ECO:0000256" key="1">
    <source>
        <dbReference type="SAM" id="MobiDB-lite"/>
    </source>
</evidence>
<feature type="region of interest" description="Disordered" evidence="1">
    <location>
        <begin position="17"/>
        <end position="47"/>
    </location>
</feature>
<accession>A0AAN8XZ67</accession>
<dbReference type="Proteomes" id="UP001371456">
    <property type="component" value="Unassembled WGS sequence"/>
</dbReference>
<comment type="caution">
    <text evidence="2">The sequence shown here is derived from an EMBL/GenBank/DDBJ whole genome shotgun (WGS) entry which is preliminary data.</text>
</comment>
<keyword evidence="3" id="KW-1185">Reference proteome</keyword>
<evidence type="ECO:0000313" key="3">
    <source>
        <dbReference type="Proteomes" id="UP001371456"/>
    </source>
</evidence>